<organism evidence="2 3">
    <name type="scientific">Pleurodeles waltl</name>
    <name type="common">Iberian ribbed newt</name>
    <dbReference type="NCBI Taxonomy" id="8319"/>
    <lineage>
        <taxon>Eukaryota</taxon>
        <taxon>Metazoa</taxon>
        <taxon>Chordata</taxon>
        <taxon>Craniata</taxon>
        <taxon>Vertebrata</taxon>
        <taxon>Euteleostomi</taxon>
        <taxon>Amphibia</taxon>
        <taxon>Batrachia</taxon>
        <taxon>Caudata</taxon>
        <taxon>Salamandroidea</taxon>
        <taxon>Salamandridae</taxon>
        <taxon>Pleurodelinae</taxon>
        <taxon>Pleurodeles</taxon>
    </lineage>
</organism>
<dbReference type="Proteomes" id="UP001066276">
    <property type="component" value="Chromosome 9"/>
</dbReference>
<protein>
    <submittedName>
        <fullName evidence="2">Uncharacterized protein</fullName>
    </submittedName>
</protein>
<dbReference type="EMBL" id="JANPWB010000013">
    <property type="protein sequence ID" value="KAJ1104865.1"/>
    <property type="molecule type" value="Genomic_DNA"/>
</dbReference>
<feature type="region of interest" description="Disordered" evidence="1">
    <location>
        <begin position="1"/>
        <end position="22"/>
    </location>
</feature>
<proteinExistence type="predicted"/>
<comment type="caution">
    <text evidence="2">The sequence shown here is derived from an EMBL/GenBank/DDBJ whole genome shotgun (WGS) entry which is preliminary data.</text>
</comment>
<accession>A0AAV7MM91</accession>
<dbReference type="AlphaFoldDB" id="A0AAV7MM91"/>
<evidence type="ECO:0000256" key="1">
    <source>
        <dbReference type="SAM" id="MobiDB-lite"/>
    </source>
</evidence>
<sequence length="117" mass="12634">MSNEARWRGKETAPTGSGNLLRSLSLWPSPRVLNGLLANSRTAGRSMLVDQLPCNRSDPRSRNPASKTHRTLIKMEAGGPGHQNCPSALGVVHDPVLQSCGSILRVLDGGRPSDRER</sequence>
<evidence type="ECO:0000313" key="2">
    <source>
        <dbReference type="EMBL" id="KAJ1104865.1"/>
    </source>
</evidence>
<feature type="compositionally biased region" description="Basic and acidic residues" evidence="1">
    <location>
        <begin position="1"/>
        <end position="11"/>
    </location>
</feature>
<keyword evidence="3" id="KW-1185">Reference proteome</keyword>
<name>A0AAV7MM91_PLEWA</name>
<gene>
    <name evidence="2" type="ORF">NDU88_002273</name>
</gene>
<evidence type="ECO:0000313" key="3">
    <source>
        <dbReference type="Proteomes" id="UP001066276"/>
    </source>
</evidence>
<reference evidence="2" key="1">
    <citation type="journal article" date="2022" name="bioRxiv">
        <title>Sequencing and chromosome-scale assembly of the giantPleurodeles waltlgenome.</title>
        <authorList>
            <person name="Brown T."/>
            <person name="Elewa A."/>
            <person name="Iarovenko S."/>
            <person name="Subramanian E."/>
            <person name="Araus A.J."/>
            <person name="Petzold A."/>
            <person name="Susuki M."/>
            <person name="Suzuki K.-i.T."/>
            <person name="Hayashi T."/>
            <person name="Toyoda A."/>
            <person name="Oliveira C."/>
            <person name="Osipova E."/>
            <person name="Leigh N.D."/>
            <person name="Simon A."/>
            <person name="Yun M.H."/>
        </authorList>
    </citation>
    <scope>NUCLEOTIDE SEQUENCE</scope>
    <source>
        <strain evidence="2">20211129_DDA</strain>
        <tissue evidence="2">Liver</tissue>
    </source>
</reference>